<dbReference type="CDD" id="cd16691">
    <property type="entry name" value="mRING-H2-C3H3C2_Mio"/>
    <property type="match status" value="1"/>
</dbReference>
<comment type="caution">
    <text evidence="2">The sequence shown here is derived from an EMBL/GenBank/DDBJ whole genome shotgun (WGS) entry which is preliminary data.</text>
</comment>
<dbReference type="EMBL" id="JAPWTJ010000021">
    <property type="protein sequence ID" value="KAJ8984999.1"/>
    <property type="molecule type" value="Genomic_DNA"/>
</dbReference>
<dbReference type="Proteomes" id="UP001162164">
    <property type="component" value="Unassembled WGS sequence"/>
</dbReference>
<keyword evidence="3" id="KW-1185">Reference proteome</keyword>
<evidence type="ECO:0000259" key="1">
    <source>
        <dbReference type="Pfam" id="PF17034"/>
    </source>
</evidence>
<dbReference type="Pfam" id="PF17034">
    <property type="entry name" value="zinc_ribbon_16"/>
    <property type="match status" value="1"/>
</dbReference>
<dbReference type="InterPro" id="IPR031488">
    <property type="entry name" value="Zn_ribbon_mio"/>
</dbReference>
<evidence type="ECO:0000313" key="3">
    <source>
        <dbReference type="Proteomes" id="UP001162164"/>
    </source>
</evidence>
<reference evidence="2" key="1">
    <citation type="journal article" date="2023" name="Insect Mol. Biol.">
        <title>Genome sequencing provides insights into the evolution of gene families encoding plant cell wall-degrading enzymes in longhorned beetles.</title>
        <authorList>
            <person name="Shin N.R."/>
            <person name="Okamura Y."/>
            <person name="Kirsch R."/>
            <person name="Pauchet Y."/>
        </authorList>
    </citation>
    <scope>NUCLEOTIDE SEQUENCE</scope>
    <source>
        <strain evidence="2">MMC_N1</strain>
    </source>
</reference>
<dbReference type="InterPro" id="IPR037593">
    <property type="entry name" value="MIOS/Sea4"/>
</dbReference>
<sequence>MHMGTTTGESDNLKSAEFDNWFTWCQTCRHGGHAGHMTQWFEEHQECPVTACTCRCFAVDAVASKY</sequence>
<organism evidence="2 3">
    <name type="scientific">Molorchus minor</name>
    <dbReference type="NCBI Taxonomy" id="1323400"/>
    <lineage>
        <taxon>Eukaryota</taxon>
        <taxon>Metazoa</taxon>
        <taxon>Ecdysozoa</taxon>
        <taxon>Arthropoda</taxon>
        <taxon>Hexapoda</taxon>
        <taxon>Insecta</taxon>
        <taxon>Pterygota</taxon>
        <taxon>Neoptera</taxon>
        <taxon>Endopterygota</taxon>
        <taxon>Coleoptera</taxon>
        <taxon>Polyphaga</taxon>
        <taxon>Cucujiformia</taxon>
        <taxon>Chrysomeloidea</taxon>
        <taxon>Cerambycidae</taxon>
        <taxon>Lamiinae</taxon>
        <taxon>Monochamini</taxon>
        <taxon>Molorchus</taxon>
    </lineage>
</organism>
<gene>
    <name evidence="2" type="ORF">NQ317_016910</name>
</gene>
<proteinExistence type="predicted"/>
<dbReference type="PANTHER" id="PTHR16453:SF9">
    <property type="entry name" value="GATOR COMPLEX PROTEIN MIOS"/>
    <property type="match status" value="1"/>
</dbReference>
<feature type="domain" description="GATOR2 complex protein MIO zinc-ribbon like" evidence="1">
    <location>
        <begin position="12"/>
        <end position="56"/>
    </location>
</feature>
<accession>A0ABQ9K553</accession>
<dbReference type="PANTHER" id="PTHR16453">
    <property type="entry name" value="WD40 DOMAIN-CONTAINING PROTEIN MIO FAMILY MEMBER"/>
    <property type="match status" value="1"/>
</dbReference>
<evidence type="ECO:0000313" key="2">
    <source>
        <dbReference type="EMBL" id="KAJ8984999.1"/>
    </source>
</evidence>
<name>A0ABQ9K553_9CUCU</name>
<protein>
    <recommendedName>
        <fullName evidence="1">GATOR2 complex protein MIO zinc-ribbon like domain-containing protein</fullName>
    </recommendedName>
</protein>